<dbReference type="InterPro" id="IPR000595">
    <property type="entry name" value="cNMP-bd_dom"/>
</dbReference>
<dbReference type="EMBL" id="CAWYQH010000057">
    <property type="protein sequence ID" value="CAK8678935.1"/>
    <property type="molecule type" value="Genomic_DNA"/>
</dbReference>
<feature type="domain" description="Cyclic nucleotide-binding" evidence="19">
    <location>
        <begin position="541"/>
        <end position="610"/>
    </location>
</feature>
<evidence type="ECO:0000313" key="21">
    <source>
        <dbReference type="EMBL" id="CAK8678935.1"/>
    </source>
</evidence>
<feature type="region of interest" description="Disordered" evidence="17">
    <location>
        <begin position="164"/>
        <end position="191"/>
    </location>
</feature>
<feature type="domain" description="Protein kinase" evidence="18">
    <location>
        <begin position="719"/>
        <end position="986"/>
    </location>
</feature>
<dbReference type="SMART" id="SM00220">
    <property type="entry name" value="S_TKc"/>
    <property type="match status" value="1"/>
</dbReference>
<dbReference type="PROSITE" id="PS00888">
    <property type="entry name" value="CNMP_BINDING_1"/>
    <property type="match status" value="1"/>
</dbReference>
<feature type="region of interest" description="Disordered" evidence="17">
    <location>
        <begin position="319"/>
        <end position="392"/>
    </location>
</feature>
<keyword evidence="13" id="KW-0142">cGMP-binding</keyword>
<dbReference type="PROSITE" id="PS51285">
    <property type="entry name" value="AGC_KINASE_CTER"/>
    <property type="match status" value="1"/>
</dbReference>
<dbReference type="PROSITE" id="PS50042">
    <property type="entry name" value="CNMP_BINDING_3"/>
    <property type="match status" value="2"/>
</dbReference>
<evidence type="ECO:0000256" key="16">
    <source>
        <dbReference type="ARBA" id="ARBA00047462"/>
    </source>
</evidence>
<dbReference type="InterPro" id="IPR000961">
    <property type="entry name" value="AGC-kinase_C"/>
</dbReference>
<feature type="region of interest" description="Disordered" evidence="17">
    <location>
        <begin position="1"/>
        <end position="69"/>
    </location>
</feature>
<evidence type="ECO:0000259" key="20">
    <source>
        <dbReference type="PROSITE" id="PS51285"/>
    </source>
</evidence>
<evidence type="ECO:0000256" key="1">
    <source>
        <dbReference type="ARBA" id="ARBA00001946"/>
    </source>
</evidence>
<evidence type="ECO:0000256" key="12">
    <source>
        <dbReference type="ARBA" id="ARBA00022842"/>
    </source>
</evidence>
<accession>A0ABP0FGY0</accession>
<feature type="region of interest" description="Disordered" evidence="17">
    <location>
        <begin position="210"/>
        <end position="237"/>
    </location>
</feature>
<keyword evidence="11" id="KW-0067">ATP-binding</keyword>
<dbReference type="SMART" id="SM00100">
    <property type="entry name" value="cNMP"/>
    <property type="match status" value="2"/>
</dbReference>
<feature type="domain" description="AGC-kinase C-terminal" evidence="20">
    <location>
        <begin position="987"/>
        <end position="1036"/>
    </location>
</feature>
<comment type="caution">
    <text evidence="21">The sequence shown here is derived from an EMBL/GenBank/DDBJ whole genome shotgun (WGS) entry which is preliminary data.</text>
</comment>
<dbReference type="EC" id="2.7.11.12" evidence="3"/>
<feature type="domain" description="Cyclic nucleotide-binding" evidence="19">
    <location>
        <begin position="411"/>
        <end position="517"/>
    </location>
</feature>
<dbReference type="CDD" id="cd00038">
    <property type="entry name" value="CAP_ED"/>
    <property type="match status" value="2"/>
</dbReference>
<evidence type="ECO:0000256" key="8">
    <source>
        <dbReference type="ARBA" id="ARBA00022723"/>
    </source>
</evidence>
<evidence type="ECO:0000256" key="2">
    <source>
        <dbReference type="ARBA" id="ARBA00006352"/>
    </source>
</evidence>
<evidence type="ECO:0000256" key="11">
    <source>
        <dbReference type="ARBA" id="ARBA00022840"/>
    </source>
</evidence>
<keyword evidence="8" id="KW-0479">Metal-binding</keyword>
<comment type="similarity">
    <text evidence="2">Belongs to the protein kinase superfamily. AGC Ser/Thr protein kinase family. cGMP subfamily.</text>
</comment>
<evidence type="ECO:0000256" key="4">
    <source>
        <dbReference type="ARBA" id="ARBA00022490"/>
    </source>
</evidence>
<feature type="region of interest" description="Disordered" evidence="17">
    <location>
        <begin position="99"/>
        <end position="118"/>
    </location>
</feature>
<dbReference type="InterPro" id="IPR011009">
    <property type="entry name" value="Kinase-like_dom_sf"/>
</dbReference>
<dbReference type="SMART" id="SM00133">
    <property type="entry name" value="S_TK_X"/>
    <property type="match status" value="1"/>
</dbReference>
<dbReference type="InterPro" id="IPR018490">
    <property type="entry name" value="cNMP-bd_dom_sf"/>
</dbReference>
<evidence type="ECO:0000256" key="7">
    <source>
        <dbReference type="ARBA" id="ARBA00022679"/>
    </source>
</evidence>
<protein>
    <recommendedName>
        <fullName evidence="14">cGMP-dependent protein kinase</fullName>
        <ecNumber evidence="3">2.7.11.12</ecNumber>
    </recommendedName>
</protein>
<sequence>MKAFVSKIRRRHPEKNYEGSDHSASSSASSTPKLHSKFRSGKFTLSPSSSHSRKGTSSPIPATPSPVVQKRLQKKMNFQRSSSFPTNMGTSFASCNSLNSTKSKGDLSSPRSLKSVDEEGNSIADSLTSLSIQSTSPVDSVMSISMTSQQFNLSLTEDRLKEELKSASAAGGRRFSTESRQSKRLSLSSSPSNLKMQKFKLRFPFRRRSKVPDLPRRGSNAEGAVAKPEEATHQRSMSLSVGDFNEASAILEKFKVENDALSLEVRGKAEELQLLNATLDQVNQNWESQVLSLRRNVEVANKKYEHLRNLIAAKEAAASEANNNKSGLRLPLSDPPVQRRNHSGDHGENSSKQSGSESPKATNVESPVKSPPSTHRKGVREERKKAATARPFDKTDEVRERLLAALLSSRCLSQLPQEQLNSIVNVMKCKRINKGERLMQEGSIGQAFYVLDDGEGECRMYRRNQESATSQLSQNGILVKPWTVFGDSDVFYHTRRVWSCKCVRQGQVWYVTREDFRSAAMHKNLQTRKKEISDFLKKLPHLSTLNPSRLRKLTQMSRIEQFGEGDYVIRQGDYAGKVYVIKAGEVHVTKQIDGLVTPQKILTPGQIFGDGLGPRYECNVVAIGNETVQCIAIPLKDFDIVRECMTSQKDGVTSKKIHENFALRIMKGDGADSDITTSNSSGYASDGNSPRVTRRKYSGHYEVFSKIARDLKDKERSDFSYIATIGNGAFGSVDLVASNNNDDDVYAMKKISKEEIQSYDQQRNVVNEKKIQIKTSQDCPFITSLYTTFRDNRFDYFVMEYCPGGELFSLLSKVRFFDDDTARFYAACVVEALTYLHAKHIVYRDLKPENIVIDKNGYCKLTDFGFAKQLSAKSTFRTYTYCGTAEYMAPETIMYSGHTVSVDLWSLGVFIFEIVVGKAPFRNKDRDDLAEAILQGITGPLDAAKSVNRISEQAASIVNDLCQLRPGDRLGSSRNGLTDVTRHPWFDRFDWISLRKRTLTPPWRPKLNSPSDLRYFDTARRARQGEYEFSGWDENF</sequence>
<evidence type="ECO:0000256" key="5">
    <source>
        <dbReference type="ARBA" id="ARBA00022527"/>
    </source>
</evidence>
<name>A0ABP0FGY0_CLALP</name>
<gene>
    <name evidence="21" type="ORF">CVLEPA_LOCUS9204</name>
</gene>
<dbReference type="Gene3D" id="2.60.120.10">
    <property type="entry name" value="Jelly Rolls"/>
    <property type="match status" value="2"/>
</dbReference>
<reference evidence="21 22" key="1">
    <citation type="submission" date="2024-02" db="EMBL/GenBank/DDBJ databases">
        <authorList>
            <person name="Daric V."/>
            <person name="Darras S."/>
        </authorList>
    </citation>
    <scope>NUCLEOTIDE SEQUENCE [LARGE SCALE GENOMIC DNA]</scope>
</reference>
<comment type="cofactor">
    <cofactor evidence="1">
        <name>Mg(2+)</name>
        <dbReference type="ChEBI" id="CHEBI:18420"/>
    </cofactor>
</comment>
<dbReference type="InterPro" id="IPR008271">
    <property type="entry name" value="Ser/Thr_kinase_AS"/>
</dbReference>
<proteinExistence type="inferred from homology"/>
<dbReference type="SUPFAM" id="SSF51206">
    <property type="entry name" value="cAMP-binding domain-like"/>
    <property type="match status" value="2"/>
</dbReference>
<organism evidence="21 22">
    <name type="scientific">Clavelina lepadiformis</name>
    <name type="common">Light-bulb sea squirt</name>
    <name type="synonym">Ascidia lepadiformis</name>
    <dbReference type="NCBI Taxonomy" id="159417"/>
    <lineage>
        <taxon>Eukaryota</taxon>
        <taxon>Metazoa</taxon>
        <taxon>Chordata</taxon>
        <taxon>Tunicata</taxon>
        <taxon>Ascidiacea</taxon>
        <taxon>Aplousobranchia</taxon>
        <taxon>Clavelinidae</taxon>
        <taxon>Clavelina</taxon>
    </lineage>
</organism>
<dbReference type="InterPro" id="IPR000719">
    <property type="entry name" value="Prot_kinase_dom"/>
</dbReference>
<dbReference type="Pfam" id="PF00069">
    <property type="entry name" value="Pkinase"/>
    <property type="match status" value="1"/>
</dbReference>
<dbReference type="InterPro" id="IPR018488">
    <property type="entry name" value="cNMP-bd_CS"/>
</dbReference>
<evidence type="ECO:0000256" key="10">
    <source>
        <dbReference type="ARBA" id="ARBA00022777"/>
    </source>
</evidence>
<evidence type="ECO:0000259" key="19">
    <source>
        <dbReference type="PROSITE" id="PS50042"/>
    </source>
</evidence>
<dbReference type="PANTHER" id="PTHR24353">
    <property type="entry name" value="CYCLIC NUCLEOTIDE-DEPENDENT PROTEIN KINASE"/>
    <property type="match status" value="1"/>
</dbReference>
<keyword evidence="22" id="KW-1185">Reference proteome</keyword>
<dbReference type="Proteomes" id="UP001642483">
    <property type="component" value="Unassembled WGS sequence"/>
</dbReference>
<evidence type="ECO:0000256" key="3">
    <source>
        <dbReference type="ARBA" id="ARBA00012428"/>
    </source>
</evidence>
<dbReference type="Gene3D" id="1.10.510.10">
    <property type="entry name" value="Transferase(Phosphotransferase) domain 1"/>
    <property type="match status" value="1"/>
</dbReference>
<dbReference type="InterPro" id="IPR014710">
    <property type="entry name" value="RmlC-like_jellyroll"/>
</dbReference>
<comment type="catalytic activity">
    <reaction evidence="15">
        <text>L-threonyl-[protein] + ATP = O-phospho-L-threonyl-[protein] + ADP + H(+)</text>
        <dbReference type="Rhea" id="RHEA:46608"/>
        <dbReference type="Rhea" id="RHEA-COMP:11060"/>
        <dbReference type="Rhea" id="RHEA-COMP:11605"/>
        <dbReference type="ChEBI" id="CHEBI:15378"/>
        <dbReference type="ChEBI" id="CHEBI:30013"/>
        <dbReference type="ChEBI" id="CHEBI:30616"/>
        <dbReference type="ChEBI" id="CHEBI:61977"/>
        <dbReference type="ChEBI" id="CHEBI:456216"/>
        <dbReference type="EC" id="2.7.11.12"/>
    </reaction>
</comment>
<keyword evidence="7" id="KW-0808">Transferase</keyword>
<keyword evidence="4" id="KW-0963">Cytoplasm</keyword>
<dbReference type="PROSITE" id="PS00108">
    <property type="entry name" value="PROTEIN_KINASE_ST"/>
    <property type="match status" value="1"/>
</dbReference>
<evidence type="ECO:0000313" key="22">
    <source>
        <dbReference type="Proteomes" id="UP001642483"/>
    </source>
</evidence>
<feature type="compositionally biased region" description="Polar residues" evidence="17">
    <location>
        <begin position="43"/>
        <end position="60"/>
    </location>
</feature>
<dbReference type="PANTHER" id="PTHR24353:SF37">
    <property type="entry name" value="CAMP-DEPENDENT PROTEIN KINASE CATALYTIC SUBUNIT PRKX"/>
    <property type="match status" value="1"/>
</dbReference>
<keyword evidence="12" id="KW-0460">Magnesium</keyword>
<keyword evidence="5" id="KW-0723">Serine/threonine-protein kinase</keyword>
<feature type="compositionally biased region" description="Basic and acidic residues" evidence="17">
    <location>
        <begin position="379"/>
        <end position="392"/>
    </location>
</feature>
<evidence type="ECO:0000256" key="9">
    <source>
        <dbReference type="ARBA" id="ARBA00022741"/>
    </source>
</evidence>
<keyword evidence="6" id="KW-0140">cGMP</keyword>
<evidence type="ECO:0000259" key="18">
    <source>
        <dbReference type="PROSITE" id="PS50011"/>
    </source>
</evidence>
<dbReference type="SUPFAM" id="SSF56112">
    <property type="entry name" value="Protein kinase-like (PK-like)"/>
    <property type="match status" value="1"/>
</dbReference>
<keyword evidence="9" id="KW-0547">Nucleotide-binding</keyword>
<dbReference type="Gene3D" id="3.30.200.20">
    <property type="entry name" value="Phosphorylase Kinase, domain 1"/>
    <property type="match status" value="1"/>
</dbReference>
<keyword evidence="10" id="KW-0418">Kinase</keyword>
<evidence type="ECO:0000256" key="6">
    <source>
        <dbReference type="ARBA" id="ARBA00022535"/>
    </source>
</evidence>
<dbReference type="PROSITE" id="PS50011">
    <property type="entry name" value="PROTEIN_KINASE_DOM"/>
    <property type="match status" value="1"/>
</dbReference>
<evidence type="ECO:0000256" key="17">
    <source>
        <dbReference type="SAM" id="MobiDB-lite"/>
    </source>
</evidence>
<feature type="compositionally biased region" description="Polar residues" evidence="17">
    <location>
        <begin position="350"/>
        <end position="365"/>
    </location>
</feature>
<dbReference type="Pfam" id="PF00027">
    <property type="entry name" value="cNMP_binding"/>
    <property type="match status" value="2"/>
</dbReference>
<evidence type="ECO:0000256" key="15">
    <source>
        <dbReference type="ARBA" id="ARBA00047298"/>
    </source>
</evidence>
<evidence type="ECO:0000256" key="13">
    <source>
        <dbReference type="ARBA" id="ARBA00022992"/>
    </source>
</evidence>
<comment type="catalytic activity">
    <reaction evidence="16">
        <text>L-seryl-[protein] + ATP = O-phospho-L-seryl-[protein] + ADP + H(+)</text>
        <dbReference type="Rhea" id="RHEA:17989"/>
        <dbReference type="Rhea" id="RHEA-COMP:9863"/>
        <dbReference type="Rhea" id="RHEA-COMP:11604"/>
        <dbReference type="ChEBI" id="CHEBI:15378"/>
        <dbReference type="ChEBI" id="CHEBI:29999"/>
        <dbReference type="ChEBI" id="CHEBI:30616"/>
        <dbReference type="ChEBI" id="CHEBI:83421"/>
        <dbReference type="ChEBI" id="CHEBI:456216"/>
        <dbReference type="EC" id="2.7.11.12"/>
    </reaction>
</comment>
<evidence type="ECO:0000256" key="14">
    <source>
        <dbReference type="ARBA" id="ARBA00024113"/>
    </source>
</evidence>